<evidence type="ECO:0000313" key="6">
    <source>
        <dbReference type="Proteomes" id="UP001382181"/>
    </source>
</evidence>
<feature type="region of interest" description="Disordered" evidence="4">
    <location>
        <begin position="334"/>
        <end position="366"/>
    </location>
</feature>
<accession>A0ABU8AAG7</accession>
<evidence type="ECO:0000256" key="2">
    <source>
        <dbReference type="ARBA" id="ARBA00022963"/>
    </source>
</evidence>
<reference evidence="5 6" key="1">
    <citation type="submission" date="2023-04" db="EMBL/GenBank/DDBJ databases">
        <title>Genomic diversity of scab-causing Streptomyces spp. in the province of Quebec, Canada.</title>
        <authorList>
            <person name="Biessy A."/>
            <person name="Cadieux M."/>
            <person name="Ciotola M."/>
            <person name="Filion M."/>
        </authorList>
    </citation>
    <scope>NUCLEOTIDE SEQUENCE [LARGE SCALE GENOMIC DNA]</scope>
    <source>
        <strain evidence="5 6">B21-103</strain>
    </source>
</reference>
<keyword evidence="2" id="KW-0442">Lipid degradation</keyword>
<evidence type="ECO:0000256" key="4">
    <source>
        <dbReference type="SAM" id="MobiDB-lite"/>
    </source>
</evidence>
<feature type="compositionally biased region" description="Basic residues" evidence="4">
    <location>
        <begin position="334"/>
        <end position="344"/>
    </location>
</feature>
<evidence type="ECO:0000256" key="3">
    <source>
        <dbReference type="ARBA" id="ARBA00023098"/>
    </source>
</evidence>
<dbReference type="Proteomes" id="UP001382181">
    <property type="component" value="Unassembled WGS sequence"/>
</dbReference>
<dbReference type="PANTHER" id="PTHR10272">
    <property type="entry name" value="PLATELET-ACTIVATING FACTOR ACETYLHYDROLASE"/>
    <property type="match status" value="1"/>
</dbReference>
<organism evidence="5 6">
    <name type="scientific">Streptomyces silvae</name>
    <dbReference type="NCBI Taxonomy" id="2803812"/>
    <lineage>
        <taxon>Bacteria</taxon>
        <taxon>Bacillati</taxon>
        <taxon>Actinomycetota</taxon>
        <taxon>Actinomycetes</taxon>
        <taxon>Kitasatosporales</taxon>
        <taxon>Streptomycetaceae</taxon>
        <taxon>Streptomyces</taxon>
    </lineage>
</organism>
<dbReference type="InterPro" id="IPR029058">
    <property type="entry name" value="AB_hydrolase_fold"/>
</dbReference>
<dbReference type="Gene3D" id="3.40.50.1820">
    <property type="entry name" value="alpha/beta hydrolase"/>
    <property type="match status" value="1"/>
</dbReference>
<protein>
    <submittedName>
        <fullName evidence="5">Chlorophyllase</fullName>
    </submittedName>
</protein>
<dbReference type="SUPFAM" id="SSF53474">
    <property type="entry name" value="alpha/beta-Hydrolases"/>
    <property type="match status" value="1"/>
</dbReference>
<evidence type="ECO:0000313" key="5">
    <source>
        <dbReference type="EMBL" id="MEH0563377.1"/>
    </source>
</evidence>
<evidence type="ECO:0000256" key="1">
    <source>
        <dbReference type="ARBA" id="ARBA00022801"/>
    </source>
</evidence>
<comment type="caution">
    <text evidence="5">The sequence shown here is derived from an EMBL/GenBank/DDBJ whole genome shotgun (WGS) entry which is preliminary data.</text>
</comment>
<name>A0ABU8AAG7_9ACTN</name>
<sequence length="366" mass="39068">MPEWTSVADTYLHPSAPPVLSVSPLTLTVPGRPLDLEVRVSAPLTGTDLPVILLSHGHGGAYGLSSLDGYLPLAKVWAARGFVVIQPNHLSAPRLSHQVAEVPGAPLFWRSRAEDMSHIIDRLDEIEQAVPQLAGRIDRGKVAVAGHSLGGFTAELLLGARITDPDTDEEVDLLDPRITQGVLIGATGRGGDTFNGFAADRVPVFRTMNLTTMTTPALVIAGDKDDSQHWTTMGPDWHADPYHLAPGPKTLLTVFNGEHLFGGIQGHDSVETTDENPDRVAAVAELAAAYLRTAFDSDATAWRTAQDALTTGPDAFGRVESKEDHDTRHAQHIRKAGHMTHRQHPIGSGFTASSTADDVLAGTEAG</sequence>
<keyword evidence="3" id="KW-0443">Lipid metabolism</keyword>
<keyword evidence="6" id="KW-1185">Reference proteome</keyword>
<dbReference type="RefSeq" id="WP_319224925.1">
    <property type="nucleotide sequence ID" value="NZ_JARUMK010000001.1"/>
</dbReference>
<dbReference type="PANTHER" id="PTHR10272:SF0">
    <property type="entry name" value="PLATELET-ACTIVATING FACTOR ACETYLHYDROLASE"/>
    <property type="match status" value="1"/>
</dbReference>
<gene>
    <name evidence="5" type="ORF">QBA37_29730</name>
</gene>
<proteinExistence type="predicted"/>
<keyword evidence="1" id="KW-0378">Hydrolase</keyword>
<dbReference type="EMBL" id="JARUMK010000001">
    <property type="protein sequence ID" value="MEH0563377.1"/>
    <property type="molecule type" value="Genomic_DNA"/>
</dbReference>